<accession>X1BXI5</accession>
<protein>
    <recommendedName>
        <fullName evidence="11">DNA/RNA non-specific endonuclease domain-containing protein</fullName>
    </recommendedName>
</protein>
<evidence type="ECO:0000256" key="2">
    <source>
        <dbReference type="ARBA" id="ARBA00010052"/>
    </source>
</evidence>
<feature type="domain" description="ENPP1-3/EXOG-like endonuclease/phosphodiesterase" evidence="8">
    <location>
        <begin position="1"/>
        <end position="147"/>
    </location>
</feature>
<dbReference type="EMBL" id="BART01025403">
    <property type="protein sequence ID" value="GAH00476.1"/>
    <property type="molecule type" value="Genomic_DNA"/>
</dbReference>
<evidence type="ECO:0000256" key="3">
    <source>
        <dbReference type="ARBA" id="ARBA00022722"/>
    </source>
</evidence>
<dbReference type="GO" id="GO:0016787">
    <property type="term" value="F:hydrolase activity"/>
    <property type="evidence" value="ECO:0007669"/>
    <property type="project" value="UniProtKB-KW"/>
</dbReference>
<feature type="domain" description="DNA/RNA non-specific endonuclease/pyrophosphatase/phosphodiesterase" evidence="9">
    <location>
        <begin position="1"/>
        <end position="147"/>
    </location>
</feature>
<feature type="non-terminal residue" evidence="10">
    <location>
        <position position="1"/>
    </location>
</feature>
<reference evidence="10" key="1">
    <citation type="journal article" date="2014" name="Front. Microbiol.">
        <title>High frequency of phylogenetically diverse reductive dehalogenase-homologous genes in deep subseafloor sedimentary metagenomes.</title>
        <authorList>
            <person name="Kawai M."/>
            <person name="Futagami T."/>
            <person name="Toyoda A."/>
            <person name="Takaki Y."/>
            <person name="Nishi S."/>
            <person name="Hori S."/>
            <person name="Arai W."/>
            <person name="Tsubouchi T."/>
            <person name="Morono Y."/>
            <person name="Uchiyama I."/>
            <person name="Ito T."/>
            <person name="Fujiyama A."/>
            <person name="Inagaki F."/>
            <person name="Takami H."/>
        </authorList>
    </citation>
    <scope>NUCLEOTIDE SEQUENCE</scope>
    <source>
        <strain evidence="10">Expedition CK06-06</strain>
    </source>
</reference>
<evidence type="ECO:0008006" key="11">
    <source>
        <dbReference type="Google" id="ProtNLM"/>
    </source>
</evidence>
<dbReference type="InterPro" id="IPR044925">
    <property type="entry name" value="His-Me_finger_sf"/>
</dbReference>
<comment type="caution">
    <text evidence="10">The sequence shown here is derived from an EMBL/GenBank/DDBJ whole genome shotgun (WGS) entry which is preliminary data.</text>
</comment>
<evidence type="ECO:0000256" key="1">
    <source>
        <dbReference type="ARBA" id="ARBA00001946"/>
    </source>
</evidence>
<comment type="similarity">
    <text evidence="2">Belongs to the DNA/RNA non-specific endonuclease family.</text>
</comment>
<dbReference type="InterPro" id="IPR043914">
    <property type="entry name" value="DUF5763"/>
</dbReference>
<dbReference type="Pfam" id="PF19067">
    <property type="entry name" value="DUF5763"/>
    <property type="match status" value="2"/>
</dbReference>
<dbReference type="SMART" id="SM00477">
    <property type="entry name" value="NUC"/>
    <property type="match status" value="1"/>
</dbReference>
<evidence type="ECO:0000256" key="6">
    <source>
        <dbReference type="ARBA" id="ARBA00022801"/>
    </source>
</evidence>
<evidence type="ECO:0000256" key="4">
    <source>
        <dbReference type="ARBA" id="ARBA00022723"/>
    </source>
</evidence>
<name>X1BXI5_9ZZZZ</name>
<keyword evidence="4" id="KW-0479">Metal-binding</keyword>
<dbReference type="GO" id="GO:0046872">
    <property type="term" value="F:metal ion binding"/>
    <property type="evidence" value="ECO:0007669"/>
    <property type="project" value="UniProtKB-KW"/>
</dbReference>
<evidence type="ECO:0000259" key="9">
    <source>
        <dbReference type="SMART" id="SM00892"/>
    </source>
</evidence>
<dbReference type="SMART" id="SM00892">
    <property type="entry name" value="Endonuclease_NS"/>
    <property type="match status" value="1"/>
</dbReference>
<dbReference type="AlphaFoldDB" id="X1BXI5"/>
<dbReference type="InterPro" id="IPR018524">
    <property type="entry name" value="DNA/RNA_endonuclease_AS"/>
</dbReference>
<keyword evidence="5" id="KW-0255">Endonuclease</keyword>
<dbReference type="Gene3D" id="3.40.570.10">
    <property type="entry name" value="Extracellular Endonuclease, subunit A"/>
    <property type="match status" value="1"/>
</dbReference>
<evidence type="ECO:0000256" key="5">
    <source>
        <dbReference type="ARBA" id="ARBA00022759"/>
    </source>
</evidence>
<dbReference type="InterPro" id="IPR020821">
    <property type="entry name" value="ENPP1-3/EXOG-like_nuc-like"/>
</dbReference>
<organism evidence="10">
    <name type="scientific">marine sediment metagenome</name>
    <dbReference type="NCBI Taxonomy" id="412755"/>
    <lineage>
        <taxon>unclassified sequences</taxon>
        <taxon>metagenomes</taxon>
        <taxon>ecological metagenomes</taxon>
    </lineage>
</organism>
<dbReference type="PANTHER" id="PTHR13966">
    <property type="entry name" value="ENDONUCLEASE RELATED"/>
    <property type="match status" value="1"/>
</dbReference>
<proteinExistence type="inferred from homology"/>
<dbReference type="GO" id="GO:0004519">
    <property type="term" value="F:endonuclease activity"/>
    <property type="evidence" value="ECO:0007669"/>
    <property type="project" value="UniProtKB-KW"/>
</dbReference>
<dbReference type="InterPro" id="IPR001604">
    <property type="entry name" value="Endo_G_ENPP1-like_dom"/>
</dbReference>
<dbReference type="Pfam" id="PF01223">
    <property type="entry name" value="Endonuclease_NS"/>
    <property type="match status" value="1"/>
</dbReference>
<gene>
    <name evidence="10" type="ORF">S01H4_45605</name>
</gene>
<dbReference type="CDD" id="cd00091">
    <property type="entry name" value="NUC"/>
    <property type="match status" value="1"/>
</dbReference>
<evidence type="ECO:0000256" key="7">
    <source>
        <dbReference type="ARBA" id="ARBA00022842"/>
    </source>
</evidence>
<dbReference type="InterPro" id="IPR044929">
    <property type="entry name" value="DNA/RNA_non-sp_Endonuclease_sf"/>
</dbReference>
<keyword evidence="6" id="KW-0378">Hydrolase</keyword>
<keyword evidence="3" id="KW-0540">Nuclease</keyword>
<dbReference type="SUPFAM" id="SSF54060">
    <property type="entry name" value="His-Me finger endonucleases"/>
    <property type="match status" value="1"/>
</dbReference>
<dbReference type="PANTHER" id="PTHR13966:SF5">
    <property type="entry name" value="ENDONUCLEASE G, MITOCHONDRIAL"/>
    <property type="match status" value="1"/>
</dbReference>
<comment type="cofactor">
    <cofactor evidence="1">
        <name>Mg(2+)</name>
        <dbReference type="ChEBI" id="CHEBI:18420"/>
    </cofactor>
</comment>
<evidence type="ECO:0000313" key="10">
    <source>
        <dbReference type="EMBL" id="GAH00476.1"/>
    </source>
</evidence>
<dbReference type="PROSITE" id="PS01070">
    <property type="entry name" value="NUCLEASE_NON_SPEC"/>
    <property type="match status" value="1"/>
</dbReference>
<dbReference type="GO" id="GO:0003676">
    <property type="term" value="F:nucleic acid binding"/>
    <property type="evidence" value="ECO:0007669"/>
    <property type="project" value="InterPro"/>
</dbReference>
<evidence type="ECO:0000259" key="8">
    <source>
        <dbReference type="SMART" id="SM00477"/>
    </source>
</evidence>
<dbReference type="InterPro" id="IPR040255">
    <property type="entry name" value="Non-specific_endonuclease"/>
</dbReference>
<keyword evidence="7" id="KW-0460">Magnesium</keyword>
<sequence length="257" mass="28758">GSATLSDYKGSGYDRGHLAPAGDMKFSKTSMSESFYMSNMSPQTASFNRGIWKKLEATVRNWAITEGRIYVVTGGVLKQNMGTIGANQVCVPKRYYKVIYDPTVDEKMIALVLPNEKSTRPLEEYVVTVDHVESITGIDFFPDLDDDIENKLEADSDPSKWSFKPIAISTSSKSQSEQCKGITQAGARCKRITTNENGYCWQHQDQVKGTKTVKPTPTKRTVSVQCKGITQSGNRCKRKTTNLNGYCWQHQDQVKKE</sequence>